<evidence type="ECO:0000256" key="4">
    <source>
        <dbReference type="ARBA" id="ARBA00022741"/>
    </source>
</evidence>
<dbReference type="PROSITE" id="PS50893">
    <property type="entry name" value="ABC_TRANSPORTER_2"/>
    <property type="match status" value="1"/>
</dbReference>
<dbReference type="Pfam" id="PF00005">
    <property type="entry name" value="ABC_tran"/>
    <property type="match status" value="1"/>
</dbReference>
<feature type="domain" description="ABC transporter" evidence="9">
    <location>
        <begin position="481"/>
        <end position="715"/>
    </location>
</feature>
<dbReference type="CDD" id="cd18563">
    <property type="entry name" value="ABC_6TM_exporter_like"/>
    <property type="match status" value="1"/>
</dbReference>
<dbReference type="Pfam" id="PF00664">
    <property type="entry name" value="ABC_membrane"/>
    <property type="match status" value="1"/>
</dbReference>
<evidence type="ECO:0000256" key="8">
    <source>
        <dbReference type="SAM" id="Phobius"/>
    </source>
</evidence>
<sequence length="728" mass="81794">MSIQQPLPEFIKVNNEVQFSAAFDIDSEGHFVNDWLILTNEELIVLDNNGKKKTQLFLEQIKAATIENVVGGGYLLIETEEGYSQIICRFTSSKMKLFSVACEMIESFRKEGILQGSTSNLPASCTSCGRPLPEWTNVCRRCVDKRKVIFRILDYTKPYRGRMIAASLMMITATLITLIPPYLTKVIVDEVLEPKATGMLLLVLVLALTATQLLQEALAIVRGYLGVWVGSHIMNDLRKDTYKSLMNLSMSFFEKSRITQFISRVNSDVEAIRQFLTDGILFIAGQVLMLLSILIVMLVMDWRLAIIAVLPAPFVFLFSKLMWPYIRNRWYSQWRSINQLNMTVGDSLQGIRVVKAFGQENQEKKRYDNASQVVKDETIRTDGMWQGIFPVFSFVTGIGALLVWYFGGQAVVSNQITLGTLMAFIAYLGMFFGPLQWFSQALNWMSRAFASADRIFEIMDTKLDVPIAKNPARLNTVEGQIDFQNVTFGYESHRPVLKKINLTVKPGEMIGLVGHSGAGKSTLINLLNRFYDPDEGNIYLDGINLKDTSQDDLHRHIGVVLQETFLFDGTVAENIAYANENGSPEEIMHAAKVANAHDFIIEMPDGYDTRVGERGQLLSGGQKQRIAIARAIFHQSKILILDEATASVDTDTEKKIQEALTRLMKGRTTFAIAHRLSTLRNADRLVVIDQGEIAEIGTHNQLLEKKGIYYKLVEAQKELSQIKGVGTG</sequence>
<keyword evidence="4" id="KW-0547">Nucleotide-binding</keyword>
<dbReference type="InterPro" id="IPR011527">
    <property type="entry name" value="ABC1_TM_dom"/>
</dbReference>
<organism evidence="11 12">
    <name type="scientific">Alkalihalobacillus trypoxylicola</name>
    <dbReference type="NCBI Taxonomy" id="519424"/>
    <lineage>
        <taxon>Bacteria</taxon>
        <taxon>Bacillati</taxon>
        <taxon>Bacillota</taxon>
        <taxon>Bacilli</taxon>
        <taxon>Bacillales</taxon>
        <taxon>Bacillaceae</taxon>
        <taxon>Alkalihalobacillus</taxon>
    </lineage>
</organism>
<dbReference type="Gene3D" id="3.40.50.300">
    <property type="entry name" value="P-loop containing nucleotide triphosphate hydrolases"/>
    <property type="match status" value="1"/>
</dbReference>
<dbReference type="STRING" id="519424.AZF04_11610"/>
<evidence type="ECO:0000313" key="12">
    <source>
        <dbReference type="Proteomes" id="UP000075806"/>
    </source>
</evidence>
<dbReference type="FunFam" id="3.40.50.300:FF:000218">
    <property type="entry name" value="Multidrug ABC transporter ATP-binding protein"/>
    <property type="match status" value="1"/>
</dbReference>
<dbReference type="GO" id="GO:0015421">
    <property type="term" value="F:ABC-type oligopeptide transporter activity"/>
    <property type="evidence" value="ECO:0007669"/>
    <property type="project" value="TreeGrafter"/>
</dbReference>
<dbReference type="Proteomes" id="UP000075806">
    <property type="component" value="Unassembled WGS sequence"/>
</dbReference>
<dbReference type="InterPro" id="IPR017871">
    <property type="entry name" value="ABC_transporter-like_CS"/>
</dbReference>
<comment type="caution">
    <text evidence="11">The sequence shown here is derived from an EMBL/GenBank/DDBJ whole genome shotgun (WGS) entry which is preliminary data.</text>
</comment>
<dbReference type="PROSITE" id="PS50929">
    <property type="entry name" value="ABC_TM1F"/>
    <property type="match status" value="1"/>
</dbReference>
<evidence type="ECO:0000256" key="1">
    <source>
        <dbReference type="ARBA" id="ARBA00004651"/>
    </source>
</evidence>
<dbReference type="SUPFAM" id="SSF90123">
    <property type="entry name" value="ABC transporter transmembrane region"/>
    <property type="match status" value="1"/>
</dbReference>
<gene>
    <name evidence="11" type="ORF">AZF04_11610</name>
</gene>
<feature type="transmembrane region" description="Helical" evidence="8">
    <location>
        <begin position="163"/>
        <end position="184"/>
    </location>
</feature>
<dbReference type="InterPro" id="IPR036640">
    <property type="entry name" value="ABC1_TM_sf"/>
</dbReference>
<dbReference type="PROSITE" id="PS00211">
    <property type="entry name" value="ABC_TRANSPORTER_1"/>
    <property type="match status" value="1"/>
</dbReference>
<keyword evidence="12" id="KW-1185">Reference proteome</keyword>
<keyword evidence="3 8" id="KW-0812">Transmembrane</keyword>
<keyword evidence="6 8" id="KW-1133">Transmembrane helix</keyword>
<dbReference type="SUPFAM" id="SSF52540">
    <property type="entry name" value="P-loop containing nucleoside triphosphate hydrolases"/>
    <property type="match status" value="1"/>
</dbReference>
<dbReference type="PANTHER" id="PTHR43394">
    <property type="entry name" value="ATP-DEPENDENT PERMEASE MDL1, MITOCHONDRIAL"/>
    <property type="match status" value="1"/>
</dbReference>
<keyword evidence="5" id="KW-0067">ATP-binding</keyword>
<evidence type="ECO:0000256" key="2">
    <source>
        <dbReference type="ARBA" id="ARBA00005417"/>
    </source>
</evidence>
<dbReference type="EMBL" id="LTAO01000037">
    <property type="protein sequence ID" value="KYG26978.1"/>
    <property type="molecule type" value="Genomic_DNA"/>
</dbReference>
<comment type="similarity">
    <text evidence="2">Belongs to the ABC transporter superfamily.</text>
</comment>
<dbReference type="OrthoDB" id="9762778at2"/>
<feature type="transmembrane region" description="Helical" evidence="8">
    <location>
        <begin position="418"/>
        <end position="438"/>
    </location>
</feature>
<reference evidence="11" key="1">
    <citation type="submission" date="2016-02" db="EMBL/GenBank/DDBJ databases">
        <title>Genome sequence of Bacillus trypoxylicola KCTC 13244(T).</title>
        <authorList>
            <person name="Jeong H."/>
            <person name="Park S.-H."/>
            <person name="Choi S.-K."/>
        </authorList>
    </citation>
    <scope>NUCLEOTIDE SEQUENCE [LARGE SCALE GENOMIC DNA]</scope>
    <source>
        <strain evidence="11">KCTC 13244</strain>
    </source>
</reference>
<dbReference type="PANTHER" id="PTHR43394:SF1">
    <property type="entry name" value="ATP-BINDING CASSETTE SUB-FAMILY B MEMBER 10, MITOCHONDRIAL"/>
    <property type="match status" value="1"/>
</dbReference>
<dbReference type="GO" id="GO:0016887">
    <property type="term" value="F:ATP hydrolysis activity"/>
    <property type="evidence" value="ECO:0007669"/>
    <property type="project" value="InterPro"/>
</dbReference>
<dbReference type="InterPro" id="IPR027417">
    <property type="entry name" value="P-loop_NTPase"/>
</dbReference>
<comment type="subcellular location">
    <subcellularLocation>
        <location evidence="1">Cell membrane</location>
        <topology evidence="1">Multi-pass membrane protein</topology>
    </subcellularLocation>
</comment>
<accession>A0A161P8F8</accession>
<feature type="transmembrane region" description="Helical" evidence="8">
    <location>
        <begin position="387"/>
        <end position="406"/>
    </location>
</feature>
<feature type="transmembrane region" description="Helical" evidence="8">
    <location>
        <begin position="196"/>
        <end position="214"/>
    </location>
</feature>
<dbReference type="InterPro" id="IPR039421">
    <property type="entry name" value="Type_1_exporter"/>
</dbReference>
<evidence type="ECO:0000256" key="6">
    <source>
        <dbReference type="ARBA" id="ARBA00022989"/>
    </source>
</evidence>
<keyword evidence="7 8" id="KW-0472">Membrane</keyword>
<dbReference type="GO" id="GO:0005524">
    <property type="term" value="F:ATP binding"/>
    <property type="evidence" value="ECO:0007669"/>
    <property type="project" value="UniProtKB-KW"/>
</dbReference>
<dbReference type="RefSeq" id="WP_061949935.1">
    <property type="nucleotide sequence ID" value="NZ_LTAO01000037.1"/>
</dbReference>
<proteinExistence type="inferred from homology"/>
<feature type="transmembrane region" description="Helical" evidence="8">
    <location>
        <begin position="305"/>
        <end position="326"/>
    </location>
</feature>
<dbReference type="AlphaFoldDB" id="A0A161P8F8"/>
<evidence type="ECO:0000256" key="3">
    <source>
        <dbReference type="ARBA" id="ARBA00022692"/>
    </source>
</evidence>
<evidence type="ECO:0000259" key="10">
    <source>
        <dbReference type="PROSITE" id="PS50929"/>
    </source>
</evidence>
<evidence type="ECO:0000313" key="11">
    <source>
        <dbReference type="EMBL" id="KYG26978.1"/>
    </source>
</evidence>
<evidence type="ECO:0000256" key="7">
    <source>
        <dbReference type="ARBA" id="ARBA00023136"/>
    </source>
</evidence>
<evidence type="ECO:0000259" key="9">
    <source>
        <dbReference type="PROSITE" id="PS50893"/>
    </source>
</evidence>
<protein>
    <submittedName>
        <fullName evidence="11">ABC transporter</fullName>
    </submittedName>
</protein>
<feature type="transmembrane region" description="Helical" evidence="8">
    <location>
        <begin position="280"/>
        <end position="299"/>
    </location>
</feature>
<name>A0A161P8F8_9BACI</name>
<feature type="domain" description="ABC transmembrane type-1" evidence="10">
    <location>
        <begin position="164"/>
        <end position="443"/>
    </location>
</feature>
<dbReference type="InterPro" id="IPR003593">
    <property type="entry name" value="AAA+_ATPase"/>
</dbReference>
<dbReference type="Gene3D" id="1.20.1560.10">
    <property type="entry name" value="ABC transporter type 1, transmembrane domain"/>
    <property type="match status" value="1"/>
</dbReference>
<evidence type="ECO:0000256" key="5">
    <source>
        <dbReference type="ARBA" id="ARBA00022840"/>
    </source>
</evidence>
<dbReference type="SMART" id="SM00382">
    <property type="entry name" value="AAA"/>
    <property type="match status" value="1"/>
</dbReference>
<dbReference type="GO" id="GO:0005886">
    <property type="term" value="C:plasma membrane"/>
    <property type="evidence" value="ECO:0007669"/>
    <property type="project" value="UniProtKB-SubCell"/>
</dbReference>
<dbReference type="InterPro" id="IPR003439">
    <property type="entry name" value="ABC_transporter-like_ATP-bd"/>
</dbReference>